<proteinExistence type="predicted"/>
<evidence type="ECO:0000256" key="1">
    <source>
        <dbReference type="SAM" id="MobiDB-lite"/>
    </source>
</evidence>
<feature type="region of interest" description="Disordered" evidence="1">
    <location>
        <begin position="324"/>
        <end position="398"/>
    </location>
</feature>
<accession>A0AAU9TUC0</accession>
<feature type="compositionally biased region" description="Polar residues" evidence="1">
    <location>
        <begin position="324"/>
        <end position="337"/>
    </location>
</feature>
<dbReference type="AlphaFoldDB" id="A0AAU9TUC0"/>
<dbReference type="EMBL" id="CAKOGL010000010">
    <property type="protein sequence ID" value="CAH2091219.1"/>
    <property type="molecule type" value="Genomic_DNA"/>
</dbReference>
<reference evidence="2" key="1">
    <citation type="submission" date="2022-03" db="EMBL/GenBank/DDBJ databases">
        <authorList>
            <person name="Tunstrom K."/>
        </authorList>
    </citation>
    <scope>NUCLEOTIDE SEQUENCE</scope>
</reference>
<sequence>MDSENNGESRKRVLSSSSSDSECSSRESSPERNSKKEKRFRPNVSDMQFQFLSQQVAFLTSLITQTKNNENLQDTTTSNNIGEDVNRSVDEFSLRPPQSLTTHENEKPQLNLSELSTNIKDPIYAKSKESHLAKLNQIQRFKCNDWNGIRFYEQQKKYLSTPGFVELGVNDELRRFASRVSNENSRLLLLERSFAALSNALISQKEQLNTTLQQLVDWSSDVNTALNPKSLFDKIESLFSKDSTYNKITDDILQIVCGRRADCIQSRREALLKQIPDEFYCTPLEKIPPTAEFLFDENLLTNYVQKIGGAEKLSICSQVQTSPRVPLATQSKPSTSHAVGIKSTYNKARPEKFFRPSGPSNKGKGRGKSTGKRSYNRNRSVPEHKGTKSNFASTNNNA</sequence>
<name>A0AAU9TUC0_EUPED</name>
<gene>
    <name evidence="2" type="ORF">EEDITHA_LOCUS7102</name>
</gene>
<feature type="region of interest" description="Disordered" evidence="1">
    <location>
        <begin position="1"/>
        <end position="42"/>
    </location>
</feature>
<feature type="compositionally biased region" description="Basic and acidic residues" evidence="1">
    <location>
        <begin position="23"/>
        <end position="34"/>
    </location>
</feature>
<dbReference type="Proteomes" id="UP001153954">
    <property type="component" value="Unassembled WGS sequence"/>
</dbReference>
<feature type="compositionally biased region" description="Basic residues" evidence="1">
    <location>
        <begin position="363"/>
        <end position="376"/>
    </location>
</feature>
<protein>
    <submittedName>
        <fullName evidence="2">Uncharacterized protein</fullName>
    </submittedName>
</protein>
<evidence type="ECO:0000313" key="2">
    <source>
        <dbReference type="EMBL" id="CAH2091219.1"/>
    </source>
</evidence>
<feature type="compositionally biased region" description="Polar residues" evidence="1">
    <location>
        <begin position="388"/>
        <end position="398"/>
    </location>
</feature>
<evidence type="ECO:0000313" key="3">
    <source>
        <dbReference type="Proteomes" id="UP001153954"/>
    </source>
</evidence>
<comment type="caution">
    <text evidence="2">The sequence shown here is derived from an EMBL/GenBank/DDBJ whole genome shotgun (WGS) entry which is preliminary data.</text>
</comment>
<organism evidence="2 3">
    <name type="scientific">Euphydryas editha</name>
    <name type="common">Edith's checkerspot</name>
    <dbReference type="NCBI Taxonomy" id="104508"/>
    <lineage>
        <taxon>Eukaryota</taxon>
        <taxon>Metazoa</taxon>
        <taxon>Ecdysozoa</taxon>
        <taxon>Arthropoda</taxon>
        <taxon>Hexapoda</taxon>
        <taxon>Insecta</taxon>
        <taxon>Pterygota</taxon>
        <taxon>Neoptera</taxon>
        <taxon>Endopterygota</taxon>
        <taxon>Lepidoptera</taxon>
        <taxon>Glossata</taxon>
        <taxon>Ditrysia</taxon>
        <taxon>Papilionoidea</taxon>
        <taxon>Nymphalidae</taxon>
        <taxon>Nymphalinae</taxon>
        <taxon>Euphydryas</taxon>
    </lineage>
</organism>
<keyword evidence="3" id="KW-1185">Reference proteome</keyword>